<dbReference type="PROSITE" id="PS51379">
    <property type="entry name" value="4FE4S_FER_2"/>
    <property type="match status" value="2"/>
</dbReference>
<evidence type="ECO:0000313" key="8">
    <source>
        <dbReference type="Proteomes" id="UP000697710"/>
    </source>
</evidence>
<reference evidence="7" key="1">
    <citation type="submission" date="2020-04" db="EMBL/GenBank/DDBJ databases">
        <authorList>
            <person name="Zhang T."/>
        </authorList>
    </citation>
    <scope>NUCLEOTIDE SEQUENCE</scope>
    <source>
        <strain evidence="7">HKST-UBA01</strain>
    </source>
</reference>
<evidence type="ECO:0000256" key="1">
    <source>
        <dbReference type="ARBA" id="ARBA00022723"/>
    </source>
</evidence>
<sequence length="300" mass="32122">MSESLVIWGTAALLVAVALIPYVRRFQKRATADRLRREEAVTLGFDRPATQHPLINETLCIGCGACVDACPEGDVLGVVSGRAVIINGLRCVGHSRCAEVCPVGAIEIGLGDISDRPDIPVLGTHNESSVPGLFIAGELSGFALIRNAVAQGREVMEEVARRIAATSTRGAAASADGQPIVDVIVVGAGPAGLSAALVARQHALSCLILDQDDPGGTILHYPRKKMVLTQPIEIPLYGKLPMEEYQKETLLDIWHDIIRRFELDLRTPERVGRISREDGGFALEASSGVFRSRYLVLATG</sequence>
<dbReference type="Gene3D" id="3.50.50.60">
    <property type="entry name" value="FAD/NAD(P)-binding domain"/>
    <property type="match status" value="1"/>
</dbReference>
<dbReference type="GO" id="GO:0051536">
    <property type="term" value="F:iron-sulfur cluster binding"/>
    <property type="evidence" value="ECO:0007669"/>
    <property type="project" value="UniProtKB-KW"/>
</dbReference>
<keyword evidence="2" id="KW-0560">Oxidoreductase</keyword>
<reference evidence="7" key="2">
    <citation type="journal article" date="2021" name="Microbiome">
        <title>Successional dynamics and alternative stable states in a saline activated sludge microbial community over 9 years.</title>
        <authorList>
            <person name="Wang Y."/>
            <person name="Ye J."/>
            <person name="Ju F."/>
            <person name="Liu L."/>
            <person name="Boyd J.A."/>
            <person name="Deng Y."/>
            <person name="Parks D.H."/>
            <person name="Jiang X."/>
            <person name="Yin X."/>
            <person name="Woodcroft B.J."/>
            <person name="Tyson G.W."/>
            <person name="Hugenholtz P."/>
            <person name="Polz M.F."/>
            <person name="Zhang T."/>
        </authorList>
    </citation>
    <scope>NUCLEOTIDE SEQUENCE</scope>
    <source>
        <strain evidence="7">HKST-UBA01</strain>
    </source>
</reference>
<keyword evidence="5" id="KW-0812">Transmembrane</keyword>
<proteinExistence type="predicted"/>
<dbReference type="EMBL" id="JAGQHR010000557">
    <property type="protein sequence ID" value="MCA9729051.1"/>
    <property type="molecule type" value="Genomic_DNA"/>
</dbReference>
<dbReference type="PROSITE" id="PS00198">
    <property type="entry name" value="4FE4S_FER_1"/>
    <property type="match status" value="1"/>
</dbReference>
<gene>
    <name evidence="7" type="ORF">KC729_15275</name>
</gene>
<dbReference type="Pfam" id="PF13738">
    <property type="entry name" value="Pyr_redox_3"/>
    <property type="match status" value="1"/>
</dbReference>
<dbReference type="AlphaFoldDB" id="A0A956M390"/>
<evidence type="ECO:0000256" key="2">
    <source>
        <dbReference type="ARBA" id="ARBA00023002"/>
    </source>
</evidence>
<feature type="domain" description="4Fe-4S ferredoxin-type" evidence="6">
    <location>
        <begin position="82"/>
        <end position="111"/>
    </location>
</feature>
<evidence type="ECO:0000313" key="7">
    <source>
        <dbReference type="EMBL" id="MCA9729051.1"/>
    </source>
</evidence>
<evidence type="ECO:0000259" key="6">
    <source>
        <dbReference type="PROSITE" id="PS51379"/>
    </source>
</evidence>
<dbReference type="SUPFAM" id="SSF54862">
    <property type="entry name" value="4Fe-4S ferredoxins"/>
    <property type="match status" value="1"/>
</dbReference>
<dbReference type="SUPFAM" id="SSF51905">
    <property type="entry name" value="FAD/NAD(P)-binding domain"/>
    <property type="match status" value="1"/>
</dbReference>
<dbReference type="Pfam" id="PF13237">
    <property type="entry name" value="Fer4_10"/>
    <property type="match status" value="1"/>
</dbReference>
<evidence type="ECO:0000256" key="3">
    <source>
        <dbReference type="ARBA" id="ARBA00023004"/>
    </source>
</evidence>
<dbReference type="InterPro" id="IPR036188">
    <property type="entry name" value="FAD/NAD-bd_sf"/>
</dbReference>
<evidence type="ECO:0000256" key="4">
    <source>
        <dbReference type="ARBA" id="ARBA00023014"/>
    </source>
</evidence>
<organism evidence="7 8">
    <name type="scientific">Eiseniibacteriota bacterium</name>
    <dbReference type="NCBI Taxonomy" id="2212470"/>
    <lineage>
        <taxon>Bacteria</taxon>
        <taxon>Candidatus Eiseniibacteriota</taxon>
    </lineage>
</organism>
<dbReference type="Gene3D" id="3.30.70.20">
    <property type="match status" value="1"/>
</dbReference>
<protein>
    <submittedName>
        <fullName evidence="7">NAD(P)-binding domain-containing protein</fullName>
    </submittedName>
</protein>
<dbReference type="Proteomes" id="UP000697710">
    <property type="component" value="Unassembled WGS sequence"/>
</dbReference>
<dbReference type="InterPro" id="IPR017900">
    <property type="entry name" value="4Fe4S_Fe_S_CS"/>
</dbReference>
<feature type="non-terminal residue" evidence="7">
    <location>
        <position position="300"/>
    </location>
</feature>
<dbReference type="PRINTS" id="PR00411">
    <property type="entry name" value="PNDRDTASEI"/>
</dbReference>
<dbReference type="InterPro" id="IPR051691">
    <property type="entry name" value="Metab_Enz_Cyan_OpOx_G3PDH"/>
</dbReference>
<dbReference type="InterPro" id="IPR017896">
    <property type="entry name" value="4Fe4S_Fe-S-bd"/>
</dbReference>
<dbReference type="PANTHER" id="PTHR42949">
    <property type="entry name" value="ANAEROBIC GLYCEROL-3-PHOSPHATE DEHYDROGENASE SUBUNIT B"/>
    <property type="match status" value="1"/>
</dbReference>
<accession>A0A956M390</accession>
<feature type="transmembrane region" description="Helical" evidence="5">
    <location>
        <begin position="6"/>
        <end position="24"/>
    </location>
</feature>
<keyword evidence="5" id="KW-1133">Transmembrane helix</keyword>
<name>A0A956M390_UNCEI</name>
<keyword evidence="4" id="KW-0411">Iron-sulfur</keyword>
<feature type="domain" description="4Fe-4S ferredoxin-type" evidence="6">
    <location>
        <begin position="51"/>
        <end position="81"/>
    </location>
</feature>
<dbReference type="PRINTS" id="PR00368">
    <property type="entry name" value="FADPNR"/>
</dbReference>
<dbReference type="GO" id="GO:0016491">
    <property type="term" value="F:oxidoreductase activity"/>
    <property type="evidence" value="ECO:0007669"/>
    <property type="project" value="UniProtKB-KW"/>
</dbReference>
<keyword evidence="5" id="KW-0472">Membrane</keyword>
<evidence type="ECO:0000256" key="5">
    <source>
        <dbReference type="SAM" id="Phobius"/>
    </source>
</evidence>
<keyword evidence="1" id="KW-0479">Metal-binding</keyword>
<dbReference type="GO" id="GO:0046872">
    <property type="term" value="F:metal ion binding"/>
    <property type="evidence" value="ECO:0007669"/>
    <property type="project" value="UniProtKB-KW"/>
</dbReference>
<keyword evidence="3" id="KW-0408">Iron</keyword>
<comment type="caution">
    <text evidence="7">The sequence shown here is derived from an EMBL/GenBank/DDBJ whole genome shotgun (WGS) entry which is preliminary data.</text>
</comment>
<dbReference type="PANTHER" id="PTHR42949:SF3">
    <property type="entry name" value="ANAEROBIC GLYCEROL-3-PHOSPHATE DEHYDROGENASE SUBUNIT B"/>
    <property type="match status" value="1"/>
</dbReference>